<dbReference type="Proteomes" id="UP001295740">
    <property type="component" value="Unassembled WGS sequence"/>
</dbReference>
<dbReference type="GO" id="GO:0000981">
    <property type="term" value="F:DNA-binding transcription factor activity, RNA polymerase II-specific"/>
    <property type="evidence" value="ECO:0007669"/>
    <property type="project" value="TreeGrafter"/>
</dbReference>
<dbReference type="PANTHER" id="PTHR47657">
    <property type="entry name" value="STEROL REGULATORY ELEMENT-BINDING PROTEIN ECM22"/>
    <property type="match status" value="1"/>
</dbReference>
<dbReference type="EMBL" id="CAUWAG010000010">
    <property type="protein sequence ID" value="CAJ2507843.1"/>
    <property type="molecule type" value="Genomic_DNA"/>
</dbReference>
<proteinExistence type="predicted"/>
<feature type="compositionally biased region" description="Polar residues" evidence="1">
    <location>
        <begin position="1"/>
        <end position="30"/>
    </location>
</feature>
<keyword evidence="3" id="KW-1185">Reference proteome</keyword>
<dbReference type="AlphaFoldDB" id="A0AAI8VMY8"/>
<reference evidence="2" key="1">
    <citation type="submission" date="2023-10" db="EMBL/GenBank/DDBJ databases">
        <authorList>
            <person name="Hackl T."/>
        </authorList>
    </citation>
    <scope>NUCLEOTIDE SEQUENCE</scope>
</reference>
<dbReference type="PANTHER" id="PTHR47657:SF14">
    <property type="entry name" value="ZN(2)-C6 FUNGAL-TYPE DOMAIN-CONTAINING PROTEIN"/>
    <property type="match status" value="1"/>
</dbReference>
<accession>A0AAI8VMY8</accession>
<dbReference type="InterPro" id="IPR052400">
    <property type="entry name" value="Zn2-C6_fungal_TF"/>
</dbReference>
<gene>
    <name evidence="2" type="ORF">KHLLAP_LOCUS8311</name>
</gene>
<feature type="region of interest" description="Disordered" evidence="1">
    <location>
        <begin position="1"/>
        <end position="57"/>
    </location>
</feature>
<protein>
    <submittedName>
        <fullName evidence="2">Uu.00g090290.m01.CDS01</fullName>
    </submittedName>
</protein>
<evidence type="ECO:0000256" key="1">
    <source>
        <dbReference type="SAM" id="MobiDB-lite"/>
    </source>
</evidence>
<evidence type="ECO:0000313" key="2">
    <source>
        <dbReference type="EMBL" id="CAJ2507843.1"/>
    </source>
</evidence>
<sequence length="387" mass="44282">MTTIAASHRNAATSLSSHSSENNPAQSPHSSGFYPSPGSSHPTPVDDSAESDIDLPEGPGRRFWELRLLHNQQTKMTQPFSTPQSPEVVRMWTHDIPEMAMTMAQRQGRCSLLYIMFAQSALNMWTRSTDKQDRDELIKLQQTYQLMCSKEQRRDIEELTQGIAKNADYICFASLKILAHSLALVQTLSVDPWEPPTQWLHMGRGAGQVFTMARSLMDLKSEDFSDSYILRFVNSEPVIKDPRDTILSDFSPLAWLLDHPASPSSVDALFDRELEDEETRSVYEKAMAYTCSVQRAMERGEPQYAIVRRLGAFAVWVPIEFGKFVEERKPRALVILAHFMALWLEHEDAWVLGRAGEWQIRCIHKVLPLEWSHKLDCLFARFKQQKP</sequence>
<comment type="caution">
    <text evidence="2">The sequence shown here is derived from an EMBL/GenBank/DDBJ whole genome shotgun (WGS) entry which is preliminary data.</text>
</comment>
<evidence type="ECO:0000313" key="3">
    <source>
        <dbReference type="Proteomes" id="UP001295740"/>
    </source>
</evidence>
<organism evidence="2 3">
    <name type="scientific">Anthostomella pinea</name>
    <dbReference type="NCBI Taxonomy" id="933095"/>
    <lineage>
        <taxon>Eukaryota</taxon>
        <taxon>Fungi</taxon>
        <taxon>Dikarya</taxon>
        <taxon>Ascomycota</taxon>
        <taxon>Pezizomycotina</taxon>
        <taxon>Sordariomycetes</taxon>
        <taxon>Xylariomycetidae</taxon>
        <taxon>Xylariales</taxon>
        <taxon>Xylariaceae</taxon>
        <taxon>Anthostomella</taxon>
    </lineage>
</organism>
<name>A0AAI8VMY8_9PEZI</name>